<dbReference type="RefSeq" id="WP_076560628.1">
    <property type="nucleotide sequence ID" value="NZ_FTOC01000015.1"/>
</dbReference>
<name>A0A1N7KP29_9BACI</name>
<evidence type="ECO:0000313" key="1">
    <source>
        <dbReference type="EMBL" id="SIS63246.1"/>
    </source>
</evidence>
<reference evidence="2" key="1">
    <citation type="submission" date="2017-01" db="EMBL/GenBank/DDBJ databases">
        <authorList>
            <person name="Varghese N."/>
            <person name="Submissions S."/>
        </authorList>
    </citation>
    <scope>NUCLEOTIDE SEQUENCE [LARGE SCALE GENOMIC DNA]</scope>
    <source>
        <strain evidence="2">DSM 23127</strain>
    </source>
</reference>
<protein>
    <submittedName>
        <fullName evidence="1">Dnd system-associated protein 4</fullName>
    </submittedName>
</protein>
<dbReference type="Proteomes" id="UP000187608">
    <property type="component" value="Unassembled WGS sequence"/>
</dbReference>
<dbReference type="OrthoDB" id="2856455at2"/>
<dbReference type="STRING" id="570947.SAMN05421687_1153"/>
<dbReference type="EMBL" id="FTOC01000015">
    <property type="protein sequence ID" value="SIS63246.1"/>
    <property type="molecule type" value="Genomic_DNA"/>
</dbReference>
<evidence type="ECO:0000313" key="2">
    <source>
        <dbReference type="Proteomes" id="UP000187608"/>
    </source>
</evidence>
<accession>A0A1N7KP29</accession>
<organism evidence="1 2">
    <name type="scientific">Salimicrobium flavidum</name>
    <dbReference type="NCBI Taxonomy" id="570947"/>
    <lineage>
        <taxon>Bacteria</taxon>
        <taxon>Bacillati</taxon>
        <taxon>Bacillota</taxon>
        <taxon>Bacilli</taxon>
        <taxon>Bacillales</taxon>
        <taxon>Bacillaceae</taxon>
        <taxon>Salimicrobium</taxon>
    </lineage>
</organism>
<dbReference type="NCBIfam" id="TIGR04062">
    <property type="entry name" value="dnd_assoc_4"/>
    <property type="match status" value="1"/>
</dbReference>
<dbReference type="AlphaFoldDB" id="A0A1N7KP29"/>
<sequence length="153" mass="18210">MVRRRIRRPKKYDELYKELTDQDEYGIFETYKDVFMNAGILGYLHGEREEFNNAEQMNWSVFNLDTDEAVINMVVYGSEGDDQLLNNDDDNFSKKMTVFEEYAANGVNLLYDEVFKDRKSTSINNYQELIMSYQNEKKESTTSVKDIKDLYFY</sequence>
<gene>
    <name evidence="1" type="ORF">SAMN05421687_1153</name>
</gene>
<keyword evidence="2" id="KW-1185">Reference proteome</keyword>
<proteinExistence type="predicted"/>
<dbReference type="InterPro" id="IPR023983">
    <property type="entry name" value="DNA_S_mod_dnd_assoc_4"/>
</dbReference>